<dbReference type="InterPro" id="IPR006076">
    <property type="entry name" value="FAD-dep_OxRdtase"/>
</dbReference>
<reference evidence="3 4" key="1">
    <citation type="submission" date="2018-06" db="EMBL/GenBank/DDBJ databases">
        <authorList>
            <consortium name="Pathogen Informatics"/>
            <person name="Doyle S."/>
        </authorList>
    </citation>
    <scope>NUCLEOTIDE SEQUENCE [LARGE SCALE GENOMIC DNA]</scope>
    <source>
        <strain evidence="3 4">NCTC11009</strain>
    </source>
</reference>
<dbReference type="InterPro" id="IPR036188">
    <property type="entry name" value="FAD/NAD-bd_sf"/>
</dbReference>
<sequence>MRKEFHLFPARLTVQESALSIASELQNVRVDETWLHQWQLRLDTQWPEIEGALRHQAAMQIMLEGECAIVLLPLLLAQASNCKRHVLCSDNVYLAAADWQQLEQFYQQSGLHSKALDAVFACLRQRWPLALPGVHRLDAEDGSYSVTLGLGEPAFMQQQWLCSIDVFVRDESGQQRQWPWVLRYAAADCFFVMRPELLAREDFKEAARKAGMQLVGARGRRAHLQGQPPTLNQQRCMAIVGGGIAGAGIAMVMQQRGWEVTVFDPSFAESNAAKHRHHIAAAMTPFISVDDNHKSRLSRNALLRALHHWRDFPDEVILSRRGNVEINRDKGYGKDISLAVESLGFPEAWVRRLAPAEVSALLGFDLAEEGVFWPQARIISPENLLRHIYKSFDLRQCSARVVSVKKCAAAGVWTLYDEAEQALGEFEQVVLANAADCLAILDKSQLLQRANASGELKAAMPKIASTLHWMGGEVMHVAATRLKQVPHVGLGGQGYFLPATADGLCVLGSTYRHGLRDPGLSHEGQAVIKAKIPVDLSELELSAQPEAGWSGGRAVVQGRLPVICELDYAKGLWLAVAYGSHGLTWSCFAGDLIGAALDGEPIPLEKELYKAIGLR</sequence>
<evidence type="ECO:0000313" key="4">
    <source>
        <dbReference type="Proteomes" id="UP000250242"/>
    </source>
</evidence>
<dbReference type="GeneID" id="93428594"/>
<dbReference type="Pfam" id="PF01266">
    <property type="entry name" value="DAO"/>
    <property type="match status" value="1"/>
</dbReference>
<dbReference type="AlphaFoldDB" id="A0A2X1UQ40"/>
<gene>
    <name evidence="3" type="primary">mnmC</name>
    <name evidence="3" type="ORF">NCTC11009_02392</name>
</gene>
<dbReference type="RefSeq" id="WP_051052499.1">
    <property type="nucleotide sequence ID" value="NZ_UATH01000001.1"/>
</dbReference>
<dbReference type="GO" id="GO:0005737">
    <property type="term" value="C:cytoplasm"/>
    <property type="evidence" value="ECO:0007669"/>
    <property type="project" value="TreeGrafter"/>
</dbReference>
<dbReference type="Gene3D" id="3.30.9.10">
    <property type="entry name" value="D-Amino Acid Oxidase, subunit A, domain 2"/>
    <property type="match status" value="1"/>
</dbReference>
<dbReference type="PANTHER" id="PTHR13847">
    <property type="entry name" value="SARCOSINE DEHYDROGENASE-RELATED"/>
    <property type="match status" value="1"/>
</dbReference>
<organism evidence="3 4">
    <name type="scientific">Oligella urethralis</name>
    <dbReference type="NCBI Taxonomy" id="90245"/>
    <lineage>
        <taxon>Bacteria</taxon>
        <taxon>Pseudomonadati</taxon>
        <taxon>Pseudomonadota</taxon>
        <taxon>Betaproteobacteria</taxon>
        <taxon>Burkholderiales</taxon>
        <taxon>Alcaligenaceae</taxon>
        <taxon>Oligella</taxon>
    </lineage>
</organism>
<evidence type="ECO:0000256" key="1">
    <source>
        <dbReference type="ARBA" id="ARBA00023002"/>
    </source>
</evidence>
<protein>
    <submittedName>
        <fullName evidence="3">tRNA 5-methylaminomethyl-2-thiouridine biosynthesis bifunctional protein MnmC</fullName>
    </submittedName>
</protein>
<feature type="domain" description="FAD dependent oxidoreductase" evidence="2">
    <location>
        <begin position="238"/>
        <end position="593"/>
    </location>
</feature>
<dbReference type="Proteomes" id="UP000250242">
    <property type="component" value="Unassembled WGS sequence"/>
</dbReference>
<evidence type="ECO:0000313" key="3">
    <source>
        <dbReference type="EMBL" id="SPY09138.1"/>
    </source>
</evidence>
<evidence type="ECO:0000259" key="2">
    <source>
        <dbReference type="Pfam" id="PF01266"/>
    </source>
</evidence>
<dbReference type="EMBL" id="UATH01000001">
    <property type="protein sequence ID" value="SPY09138.1"/>
    <property type="molecule type" value="Genomic_DNA"/>
</dbReference>
<dbReference type="GO" id="GO:0016491">
    <property type="term" value="F:oxidoreductase activity"/>
    <property type="evidence" value="ECO:0007669"/>
    <property type="project" value="UniProtKB-KW"/>
</dbReference>
<dbReference type="SUPFAM" id="SSF51971">
    <property type="entry name" value="Nucleotide-binding domain"/>
    <property type="match status" value="1"/>
</dbReference>
<name>A0A2X1UQ40_9BURK</name>
<dbReference type="Gene3D" id="3.50.50.60">
    <property type="entry name" value="FAD/NAD(P)-binding domain"/>
    <property type="match status" value="1"/>
</dbReference>
<accession>A0A2X1UQ40</accession>
<keyword evidence="1" id="KW-0560">Oxidoreductase</keyword>
<proteinExistence type="predicted"/>
<dbReference type="PANTHER" id="PTHR13847:SF289">
    <property type="entry name" value="GLYCINE OXIDASE"/>
    <property type="match status" value="1"/>
</dbReference>